<dbReference type="InterPro" id="IPR029063">
    <property type="entry name" value="SAM-dependent_MTases_sf"/>
</dbReference>
<keyword evidence="2" id="KW-1185">Reference proteome</keyword>
<accession>A0A3S0XCI3</accession>
<protein>
    <recommendedName>
        <fullName evidence="3">Class I SAM-dependent methyltransferase</fullName>
    </recommendedName>
</protein>
<evidence type="ECO:0000313" key="1">
    <source>
        <dbReference type="EMBL" id="RUQ73775.1"/>
    </source>
</evidence>
<dbReference type="EMBL" id="RZIJ01000005">
    <property type="protein sequence ID" value="RUQ73775.1"/>
    <property type="molecule type" value="Genomic_DNA"/>
</dbReference>
<comment type="caution">
    <text evidence="1">The sequence shown here is derived from an EMBL/GenBank/DDBJ whole genome shotgun (WGS) entry which is preliminary data.</text>
</comment>
<dbReference type="AlphaFoldDB" id="A0A3S0XCI3"/>
<dbReference type="RefSeq" id="WP_126996901.1">
    <property type="nucleotide sequence ID" value="NZ_CP173190.1"/>
</dbReference>
<dbReference type="SUPFAM" id="SSF53335">
    <property type="entry name" value="S-adenosyl-L-methionine-dependent methyltransferases"/>
    <property type="match status" value="1"/>
</dbReference>
<evidence type="ECO:0008006" key="3">
    <source>
        <dbReference type="Google" id="ProtNLM"/>
    </source>
</evidence>
<dbReference type="OrthoDB" id="9797829at2"/>
<organism evidence="1 2">
    <name type="scientific">Azospirillum doebereinerae</name>
    <dbReference type="NCBI Taxonomy" id="92933"/>
    <lineage>
        <taxon>Bacteria</taxon>
        <taxon>Pseudomonadati</taxon>
        <taxon>Pseudomonadota</taxon>
        <taxon>Alphaproteobacteria</taxon>
        <taxon>Rhodospirillales</taxon>
        <taxon>Azospirillaceae</taxon>
        <taxon>Azospirillum</taxon>
    </lineage>
</organism>
<dbReference type="Proteomes" id="UP000280346">
    <property type="component" value="Unassembled WGS sequence"/>
</dbReference>
<proteinExistence type="predicted"/>
<name>A0A3S0XCI3_9PROT</name>
<dbReference type="Gene3D" id="3.40.50.150">
    <property type="entry name" value="Vaccinia Virus protein VP39"/>
    <property type="match status" value="1"/>
</dbReference>
<reference evidence="1 2" key="1">
    <citation type="submission" date="2018-12" db="EMBL/GenBank/DDBJ databases">
        <authorList>
            <person name="Yang Y."/>
        </authorList>
    </citation>
    <scope>NUCLEOTIDE SEQUENCE [LARGE SCALE GENOMIC DNA]</scope>
    <source>
        <strain evidence="1 2">GSF71</strain>
    </source>
</reference>
<sequence length="242" mass="26601">MPFSSMLGKSLTVLTAHRFNAQRPVSQVIDVGPGLGTYGRLLRPVLPDARFVAVEIWGPYVKEYGLAEIYDAVHVADARVFDYRHLDRGGIAVLGDVLEHMTKDEAQRVVLALLERCDMVILSIPIGNWPQDEYMGNPWEAHVASYGPGDVRRVFPYNVAEITFNINDDASAGIGVFVLSQKLGLQDSISSCFIESIDLVKANPGLMFCGLPNMTDLSDPALVARFFEELSPFLDAFPGQPA</sequence>
<gene>
    <name evidence="1" type="ORF">EJ913_08960</name>
</gene>
<evidence type="ECO:0000313" key="2">
    <source>
        <dbReference type="Proteomes" id="UP000280346"/>
    </source>
</evidence>